<dbReference type="SUPFAM" id="SSF51445">
    <property type="entry name" value="(Trans)glycosidases"/>
    <property type="match status" value="1"/>
</dbReference>
<proteinExistence type="inferred from homology"/>
<dbReference type="InterPro" id="IPR000805">
    <property type="entry name" value="Glyco_hydro_26"/>
</dbReference>
<feature type="active site" description="Proton donor" evidence="4">
    <location>
        <position position="135"/>
    </location>
</feature>
<protein>
    <submittedName>
        <fullName evidence="7">Glycosyl hydrolase family 26</fullName>
    </submittedName>
</protein>
<dbReference type="Pfam" id="PF02156">
    <property type="entry name" value="Glyco_hydro_26"/>
    <property type="match status" value="1"/>
</dbReference>
<dbReference type="InterPro" id="IPR017853">
    <property type="entry name" value="GH"/>
</dbReference>
<dbReference type="PANTHER" id="PTHR40079:SF4">
    <property type="entry name" value="GH26 DOMAIN-CONTAINING PROTEIN-RELATED"/>
    <property type="match status" value="1"/>
</dbReference>
<feature type="chain" id="PRO_5046494912" evidence="5">
    <location>
        <begin position="25"/>
        <end position="319"/>
    </location>
</feature>
<keyword evidence="2 4" id="KW-0378">Hydrolase</keyword>
<dbReference type="GO" id="GO:0016787">
    <property type="term" value="F:hydrolase activity"/>
    <property type="evidence" value="ECO:0007669"/>
    <property type="project" value="UniProtKB-KW"/>
</dbReference>
<evidence type="ECO:0000256" key="5">
    <source>
        <dbReference type="SAM" id="SignalP"/>
    </source>
</evidence>
<feature type="signal peptide" evidence="5">
    <location>
        <begin position="1"/>
        <end position="24"/>
    </location>
</feature>
<dbReference type="Gene3D" id="3.20.20.80">
    <property type="entry name" value="Glycosidases"/>
    <property type="match status" value="1"/>
</dbReference>
<evidence type="ECO:0000256" key="3">
    <source>
        <dbReference type="ARBA" id="ARBA00023295"/>
    </source>
</evidence>
<gene>
    <name evidence="7" type="ORF">MECH1_V1_2072</name>
</gene>
<comment type="similarity">
    <text evidence="1 4">Belongs to the glycosyl hydrolase 26 family.</text>
</comment>
<reference evidence="7 8" key="1">
    <citation type="submission" date="2024-04" db="EMBL/GenBank/DDBJ databases">
        <authorList>
            <person name="Cremers G."/>
        </authorList>
    </citation>
    <scope>NUCLEOTIDE SEQUENCE [LARGE SCALE GENOMIC DNA]</scope>
    <source>
        <strain evidence="7">MeCH1-AG</strain>
    </source>
</reference>
<feature type="domain" description="GH26" evidence="6">
    <location>
        <begin position="1"/>
        <end position="319"/>
    </location>
</feature>
<feature type="active site" description="Nucleophile" evidence="4">
    <location>
        <position position="247"/>
    </location>
</feature>
<dbReference type="Proteomes" id="UP001497493">
    <property type="component" value="Chromosome"/>
</dbReference>
<evidence type="ECO:0000256" key="2">
    <source>
        <dbReference type="ARBA" id="ARBA00022801"/>
    </source>
</evidence>
<keyword evidence="5" id="KW-0732">Signal</keyword>
<dbReference type="PROSITE" id="PS51764">
    <property type="entry name" value="GH26"/>
    <property type="match status" value="1"/>
</dbReference>
<evidence type="ECO:0000256" key="1">
    <source>
        <dbReference type="ARBA" id="ARBA00007754"/>
    </source>
</evidence>
<name>A0ABM9NJN9_9GAMM</name>
<organism evidence="7 8">
    <name type="scientific">Candidatus Methylocalor cossyra</name>
    <dbReference type="NCBI Taxonomy" id="3108543"/>
    <lineage>
        <taxon>Bacteria</taxon>
        <taxon>Pseudomonadati</taxon>
        <taxon>Pseudomonadota</taxon>
        <taxon>Gammaproteobacteria</taxon>
        <taxon>Methylococcales</taxon>
        <taxon>Methylococcaceae</taxon>
        <taxon>Candidatus Methylocalor</taxon>
    </lineage>
</organism>
<keyword evidence="8" id="KW-1185">Reference proteome</keyword>
<keyword evidence="3 4" id="KW-0326">Glycosidase</keyword>
<dbReference type="PANTHER" id="PTHR40079">
    <property type="entry name" value="MANNAN ENDO-1,4-BETA-MANNOSIDASE E-RELATED"/>
    <property type="match status" value="1"/>
</dbReference>
<evidence type="ECO:0000313" key="8">
    <source>
        <dbReference type="Proteomes" id="UP001497493"/>
    </source>
</evidence>
<evidence type="ECO:0000313" key="7">
    <source>
        <dbReference type="EMBL" id="CAL1240848.1"/>
    </source>
</evidence>
<sequence length="319" mass="34814">MPKTLDQKTTLAVLLLLTAMPAAADAPLGVYRGAGCDGLRKLADFTAWFGRPPDLALDAFSTESWDALTSSADWAIGCWAQNGLPMVFSVPMLPRTTSDTLADGAAGKFDATFQHIAQTLVAKGYGRAVLRIGWEFNGNWFPWAASRDPQSWIAYWRRIVTVMRQVPGAAFQFDWCTAIGRNALAPDTVYPGDAYVDTIGADVYNQAWGDPKPTPEQVWNWLLNQPYGLKWQRDFALAHGKSISFPEWGTGTRPDGHGGGDDPYFLSHMADWIAANPVAYHIYWDYPAPDYNGRLSDGSQPAAGAVFLQKFGASSGAAP</sequence>
<accession>A0ABM9NJN9</accession>
<dbReference type="RefSeq" id="WP_348757409.1">
    <property type="nucleotide sequence ID" value="NZ_OZ026884.1"/>
</dbReference>
<dbReference type="InterPro" id="IPR022790">
    <property type="entry name" value="GH26_dom"/>
</dbReference>
<evidence type="ECO:0000256" key="4">
    <source>
        <dbReference type="PROSITE-ProRule" id="PRU01100"/>
    </source>
</evidence>
<evidence type="ECO:0000259" key="6">
    <source>
        <dbReference type="PROSITE" id="PS51764"/>
    </source>
</evidence>
<dbReference type="EMBL" id="OZ026884">
    <property type="protein sequence ID" value="CAL1240848.1"/>
    <property type="molecule type" value="Genomic_DNA"/>
</dbReference>